<keyword evidence="1" id="KW-1185">Reference proteome</keyword>
<evidence type="ECO:0000313" key="2">
    <source>
        <dbReference type="RefSeq" id="XP_075095306.1"/>
    </source>
</evidence>
<gene>
    <name evidence="2" type="primary">LOC142173584</name>
</gene>
<evidence type="ECO:0000313" key="1">
    <source>
        <dbReference type="Proteomes" id="UP000790787"/>
    </source>
</evidence>
<proteinExistence type="predicted"/>
<sequence>MGYLFYATVTEKIDKFSPRAVATVHMGYSVSQKGYRLYDLKAKRFFVSRYVTFRENIFPFQSMKKGVDLPLFLEINDAQTITSRAPAQVAQGTNGDDAGQDATTTTEPSLDEPTYDTQLAAVNEHTSDEQLQHDVLPIIDPTIPSIQLRRSLRDPKPPTWLKDYVCPWKASSSSNCIYHMSNYLDYSSASPQYQSFLVATSEIEHVGDVPKGKVPIGCRWVYKIKYKSNGKIERFKARLVVKGYSQQEGLDYQETFSPVVKMVTVRVVIALAAMNQ</sequence>
<reference evidence="1" key="1">
    <citation type="journal article" date="2014" name="Nat. Commun.">
        <title>The tobacco genome sequence and its comparison with those of tomato and potato.</title>
        <authorList>
            <person name="Sierro N."/>
            <person name="Battey J.N."/>
            <person name="Ouadi S."/>
            <person name="Bakaher N."/>
            <person name="Bovet L."/>
            <person name="Willig A."/>
            <person name="Goepfert S."/>
            <person name="Peitsch M.C."/>
            <person name="Ivanov N.V."/>
        </authorList>
    </citation>
    <scope>NUCLEOTIDE SEQUENCE [LARGE SCALE GENOMIC DNA]</scope>
</reference>
<name>A0AC58TDJ7_TOBAC</name>
<reference evidence="2" key="2">
    <citation type="submission" date="2025-08" db="UniProtKB">
        <authorList>
            <consortium name="RefSeq"/>
        </authorList>
    </citation>
    <scope>IDENTIFICATION</scope>
    <source>
        <tissue evidence="2">Leaf</tissue>
    </source>
</reference>
<accession>A0AC58TDJ7</accession>
<dbReference type="Proteomes" id="UP000790787">
    <property type="component" value="Chromosome 19"/>
</dbReference>
<dbReference type="RefSeq" id="XP_075095306.1">
    <property type="nucleotide sequence ID" value="XM_075239205.1"/>
</dbReference>
<organism evidence="1 2">
    <name type="scientific">Nicotiana tabacum</name>
    <name type="common">Common tobacco</name>
    <dbReference type="NCBI Taxonomy" id="4097"/>
    <lineage>
        <taxon>Eukaryota</taxon>
        <taxon>Viridiplantae</taxon>
        <taxon>Streptophyta</taxon>
        <taxon>Embryophyta</taxon>
        <taxon>Tracheophyta</taxon>
        <taxon>Spermatophyta</taxon>
        <taxon>Magnoliopsida</taxon>
        <taxon>eudicotyledons</taxon>
        <taxon>Gunneridae</taxon>
        <taxon>Pentapetalae</taxon>
        <taxon>asterids</taxon>
        <taxon>lamiids</taxon>
        <taxon>Solanales</taxon>
        <taxon>Solanaceae</taxon>
        <taxon>Nicotianoideae</taxon>
        <taxon>Nicotianeae</taxon>
        <taxon>Nicotiana</taxon>
    </lineage>
</organism>
<protein>
    <submittedName>
        <fullName evidence="2">Uncharacterized protein LOC142173584</fullName>
    </submittedName>
</protein>